<proteinExistence type="predicted"/>
<organism evidence="1">
    <name type="scientific">bioreactor metagenome</name>
    <dbReference type="NCBI Taxonomy" id="1076179"/>
    <lineage>
        <taxon>unclassified sequences</taxon>
        <taxon>metagenomes</taxon>
        <taxon>ecological metagenomes</taxon>
    </lineage>
</organism>
<reference evidence="1" key="1">
    <citation type="submission" date="2019-08" db="EMBL/GenBank/DDBJ databases">
        <authorList>
            <person name="Kucharzyk K."/>
            <person name="Murdoch R.W."/>
            <person name="Higgins S."/>
            <person name="Loffler F."/>
        </authorList>
    </citation>
    <scope>NUCLEOTIDE SEQUENCE</scope>
</reference>
<gene>
    <name evidence="1" type="ORF">SDC9_111522</name>
</gene>
<dbReference type="EMBL" id="VSSQ01020063">
    <property type="protein sequence ID" value="MPM64635.1"/>
    <property type="molecule type" value="Genomic_DNA"/>
</dbReference>
<protein>
    <submittedName>
        <fullName evidence="1">Uncharacterized protein</fullName>
    </submittedName>
</protein>
<accession>A0A645BGY3</accession>
<name>A0A645BGY3_9ZZZZ</name>
<dbReference type="AlphaFoldDB" id="A0A645BGY3"/>
<evidence type="ECO:0000313" key="1">
    <source>
        <dbReference type="EMBL" id="MPM64635.1"/>
    </source>
</evidence>
<sequence length="81" mass="9462">MILKTWTLTGLTTTSISPDSEGHPVDPVWINRLILVFSDIFRIKPTRFLSGMFFLLKNSVWQETFPDSYSADRFLSCYKFH</sequence>
<comment type="caution">
    <text evidence="1">The sequence shown here is derived from an EMBL/GenBank/DDBJ whole genome shotgun (WGS) entry which is preliminary data.</text>
</comment>